<dbReference type="OrthoDB" id="5337208at2759"/>
<evidence type="ECO:0000313" key="3">
    <source>
        <dbReference type="Proteomes" id="UP000258309"/>
    </source>
</evidence>
<feature type="non-terminal residue" evidence="2">
    <location>
        <position position="1"/>
    </location>
</feature>
<keyword evidence="1" id="KW-1133">Transmembrane helix</keyword>
<dbReference type="STRING" id="5539.A0A3E2HE68"/>
<protein>
    <submittedName>
        <fullName evidence="2">Uncharacterized protein</fullName>
    </submittedName>
</protein>
<evidence type="ECO:0000256" key="1">
    <source>
        <dbReference type="SAM" id="Phobius"/>
    </source>
</evidence>
<proteinExistence type="predicted"/>
<feature type="transmembrane region" description="Helical" evidence="1">
    <location>
        <begin position="91"/>
        <end position="110"/>
    </location>
</feature>
<gene>
    <name evidence="2" type="ORF">B7463_g4637</name>
</gene>
<dbReference type="AlphaFoldDB" id="A0A3E2HE68"/>
<sequence length="540" mass="59201">MPTESGSRDAVAVSSFEGDELVSAYTFILEHIVILTWGIAIVTGVLLSSRQYGNNHPSRPVSTEIYAKRASPVSTLKVSLKYFLRRKPIRWLVAMWIAMSIACLAIKYAIPIVFARYIKISTAAPVNPKAIFVPSRIDTGSFSDSSNKNNLQIFNFYVPSALRSVGNIDSMNRTKGINPPLTINQPETIGIDESGGLIVQMGYRYNVTGLDFGLQNYPDLLLSVEGSCVTEYGWWAGASNDFSLYPGVFVEEYFLFNDPNRTQYVSLYDGGPRAFFFANPPGPSNPTNVTWAAAISSVNRTSWFPSTDPWYQTGPNPFYNNSISGIAPYMVIPQRPVLSCWENDVWSYNGHTGSITELHTNPEFNLPIGLTTIFADSLGTPMIYLLGTYLQVSALKSSVTALKNILDASSSSIYSDLERLVYASYIATINCLTETTLFPPAEGFPNEVVLNGSLLDGTADFVIYGDDIATLSVRTLIITPVVTVGLWILSIALLLLPMTVETVTDLKRSGGEETEKDGDEVEKTGGTFVEQLVAILENLS</sequence>
<feature type="transmembrane region" description="Helical" evidence="1">
    <location>
        <begin position="476"/>
        <end position="498"/>
    </location>
</feature>
<feature type="non-terminal residue" evidence="2">
    <location>
        <position position="540"/>
    </location>
</feature>
<dbReference type="EMBL" id="NCSJ02000070">
    <property type="protein sequence ID" value="RFU31708.1"/>
    <property type="molecule type" value="Genomic_DNA"/>
</dbReference>
<dbReference type="Proteomes" id="UP000258309">
    <property type="component" value="Unassembled WGS sequence"/>
</dbReference>
<comment type="caution">
    <text evidence="2">The sequence shown here is derived from an EMBL/GenBank/DDBJ whole genome shotgun (WGS) entry which is preliminary data.</text>
</comment>
<keyword evidence="1" id="KW-0472">Membrane</keyword>
<name>A0A3E2HE68_SCYLI</name>
<accession>A0A3E2HE68</accession>
<organism evidence="2 3">
    <name type="scientific">Scytalidium lignicola</name>
    <name type="common">Hyphomycete</name>
    <dbReference type="NCBI Taxonomy" id="5539"/>
    <lineage>
        <taxon>Eukaryota</taxon>
        <taxon>Fungi</taxon>
        <taxon>Dikarya</taxon>
        <taxon>Ascomycota</taxon>
        <taxon>Pezizomycotina</taxon>
        <taxon>Leotiomycetes</taxon>
        <taxon>Leotiomycetes incertae sedis</taxon>
        <taxon>Scytalidium</taxon>
    </lineage>
</organism>
<feature type="transmembrane region" description="Helical" evidence="1">
    <location>
        <begin position="24"/>
        <end position="47"/>
    </location>
</feature>
<keyword evidence="3" id="KW-1185">Reference proteome</keyword>
<reference evidence="2 3" key="1">
    <citation type="submission" date="2018-05" db="EMBL/GenBank/DDBJ databases">
        <title>Draft genome sequence of Scytalidium lignicola DSM 105466, a ubiquitous saprotrophic fungus.</title>
        <authorList>
            <person name="Buettner E."/>
            <person name="Gebauer A.M."/>
            <person name="Hofrichter M."/>
            <person name="Liers C."/>
            <person name="Kellner H."/>
        </authorList>
    </citation>
    <scope>NUCLEOTIDE SEQUENCE [LARGE SCALE GENOMIC DNA]</scope>
    <source>
        <strain evidence="2 3">DSM 105466</strain>
    </source>
</reference>
<evidence type="ECO:0000313" key="2">
    <source>
        <dbReference type="EMBL" id="RFU31708.1"/>
    </source>
</evidence>
<keyword evidence="1" id="KW-0812">Transmembrane</keyword>